<dbReference type="RefSeq" id="WP_014148261.1">
    <property type="nucleotide sequence ID" value="NC_016112.1"/>
</dbReference>
<name>G4T1N6_META2</name>
<dbReference type="Proteomes" id="UP000008315">
    <property type="component" value="Chromosome"/>
</dbReference>
<keyword evidence="1" id="KW-1133">Transmembrane helix</keyword>
<organism evidence="2 3">
    <name type="scientific">Methylotuvimicrobium alcaliphilum (strain DSM 19304 / NCIMB 14124 / VKM B-2133 / 20Z)</name>
    <name type="common">Methylomicrobium alcaliphilum</name>
    <dbReference type="NCBI Taxonomy" id="1091494"/>
    <lineage>
        <taxon>Bacteria</taxon>
        <taxon>Pseudomonadati</taxon>
        <taxon>Pseudomonadota</taxon>
        <taxon>Gammaproteobacteria</taxon>
        <taxon>Methylococcales</taxon>
        <taxon>Methylococcaceae</taxon>
        <taxon>Methylotuvimicrobium</taxon>
    </lineage>
</organism>
<keyword evidence="1" id="KW-0472">Membrane</keyword>
<evidence type="ECO:0000313" key="2">
    <source>
        <dbReference type="EMBL" id="CCE23468.1"/>
    </source>
</evidence>
<dbReference type="HOGENOM" id="CLU_1060932_0_0_6"/>
<keyword evidence="1" id="KW-0812">Transmembrane</keyword>
<dbReference type="KEGG" id="mah:MEALZ_1782"/>
<gene>
    <name evidence="2" type="ordered locus">MEALZ_1782</name>
</gene>
<sequence length="262" mass="30238">MKYFHRFVFYTLLAASVVWACFALKANPFSLLYNFEFIESLKLLYILGLTAVFWPMFYIEVLDYYASASGRNGKLYFKYAKSIRKDIVVSTLAALILGSIYWFNPIEYDFSGIDLGFIGIPFLMHAIYTYFQIMSLSIGGKPVNRLPVVIMLVAVATFTGLSYSVLFKNSSGNFEAYQAIWFQLTILFGSFFIFTSANLQFQLVSFGRFELSQFKKYFFSEVIRSRQNIYAGMEEPLGKLNKRMAAEKSKYSASLRKKRSRK</sequence>
<evidence type="ECO:0000313" key="3">
    <source>
        <dbReference type="Proteomes" id="UP000008315"/>
    </source>
</evidence>
<dbReference type="AlphaFoldDB" id="G4T1N6"/>
<protein>
    <submittedName>
        <fullName evidence="2">Uncharacterized protein</fullName>
    </submittedName>
</protein>
<feature type="transmembrane region" description="Helical" evidence="1">
    <location>
        <begin position="110"/>
        <end position="131"/>
    </location>
</feature>
<reference evidence="3" key="1">
    <citation type="journal article" date="2012" name="J. Bacteriol.">
        <title>Genome sequence of the haloalkaliphilic methanotrophic bacterium Methylomicrobium alcaliphilum 20Z.</title>
        <authorList>
            <person name="Vuilleumier S."/>
            <person name="Khmelenina V.N."/>
            <person name="Bringel F."/>
            <person name="Reshetnikov A.S."/>
            <person name="Lajus A."/>
            <person name="Mangenot S."/>
            <person name="Rouy Z."/>
            <person name="Op den Camp H.J."/>
            <person name="Jetten M.S."/>
            <person name="Dispirito A.A."/>
            <person name="Dunfield P."/>
            <person name="Klotz M.G."/>
            <person name="Semrau J.D."/>
            <person name="Stein L.Y."/>
            <person name="Barbe V."/>
            <person name="Medigue C."/>
            <person name="Trotsenko Y.A."/>
            <person name="Kalyuzhnaya M.G."/>
        </authorList>
    </citation>
    <scope>NUCLEOTIDE SEQUENCE [LARGE SCALE GENOMIC DNA]</scope>
    <source>
        <strain evidence="3">DSM 19304 / NCIMB 14124 / VKM B-2133 / 20Z</strain>
    </source>
</reference>
<evidence type="ECO:0000256" key="1">
    <source>
        <dbReference type="SAM" id="Phobius"/>
    </source>
</evidence>
<proteinExistence type="predicted"/>
<feature type="transmembrane region" description="Helical" evidence="1">
    <location>
        <begin position="43"/>
        <end position="66"/>
    </location>
</feature>
<feature type="transmembrane region" description="Helical" evidence="1">
    <location>
        <begin position="143"/>
        <end position="167"/>
    </location>
</feature>
<accession>G4T1N6</accession>
<dbReference type="PATRIC" id="fig|271065.3.peg.1828"/>
<feature type="transmembrane region" description="Helical" evidence="1">
    <location>
        <begin position="87"/>
        <end position="104"/>
    </location>
</feature>
<feature type="transmembrane region" description="Helical" evidence="1">
    <location>
        <begin position="179"/>
        <end position="199"/>
    </location>
</feature>
<keyword evidence="3" id="KW-1185">Reference proteome</keyword>
<dbReference type="EMBL" id="FO082060">
    <property type="protein sequence ID" value="CCE23468.1"/>
    <property type="molecule type" value="Genomic_DNA"/>
</dbReference>